<dbReference type="OrthoDB" id="341137at2"/>
<keyword evidence="2 7" id="KW-0812">Transmembrane</keyword>
<dbReference type="Pfam" id="PF05090">
    <property type="entry name" value="HTTM"/>
    <property type="match status" value="1"/>
</dbReference>
<feature type="transmembrane region" description="Helical" evidence="7">
    <location>
        <begin position="116"/>
        <end position="133"/>
    </location>
</feature>
<feature type="domain" description="HTTM-like" evidence="8">
    <location>
        <begin position="10"/>
        <end position="269"/>
    </location>
</feature>
<comment type="subcellular location">
    <subcellularLocation>
        <location evidence="1">Endomembrane system</location>
        <topology evidence="1">Multi-pass membrane protein</topology>
    </subcellularLocation>
</comment>
<evidence type="ECO:0000256" key="4">
    <source>
        <dbReference type="ARBA" id="ARBA00023136"/>
    </source>
</evidence>
<dbReference type="RefSeq" id="WP_042242662.1">
    <property type="nucleotide sequence ID" value="NZ_BBNY01000090.1"/>
</dbReference>
<dbReference type="InterPro" id="IPR007782">
    <property type="entry name" value="VKG_COase"/>
</dbReference>
<dbReference type="AlphaFoldDB" id="A0A090VPN7"/>
<evidence type="ECO:0000313" key="11">
    <source>
        <dbReference type="EMBL" id="GAL90948.1"/>
    </source>
</evidence>
<keyword evidence="13" id="KW-1185">Reference proteome</keyword>
<organism evidence="9 12">
    <name type="scientific">Jejuia pallidilutea</name>
    <dbReference type="NCBI Taxonomy" id="504487"/>
    <lineage>
        <taxon>Bacteria</taxon>
        <taxon>Pseudomonadati</taxon>
        <taxon>Bacteroidota</taxon>
        <taxon>Flavobacteriia</taxon>
        <taxon>Flavobacteriales</taxon>
        <taxon>Flavobacteriaceae</taxon>
        <taxon>Jejuia</taxon>
    </lineage>
</organism>
<keyword evidence="4 7" id="KW-0472">Membrane</keyword>
<evidence type="ECO:0000313" key="12">
    <source>
        <dbReference type="Proteomes" id="UP000029641"/>
    </source>
</evidence>
<dbReference type="Proteomes" id="UP000029641">
    <property type="component" value="Unassembled WGS sequence"/>
</dbReference>
<dbReference type="PANTHER" id="PTHR12639:SF7">
    <property type="entry name" value="HTTM DOMAIN-CONTAINING PROTEIN"/>
    <property type="match status" value="1"/>
</dbReference>
<feature type="transmembrane region" description="Helical" evidence="7">
    <location>
        <begin position="302"/>
        <end position="323"/>
    </location>
</feature>
<dbReference type="STRING" id="504487.JCM19538_1006"/>
<keyword evidence="3 7" id="KW-1133">Transmembrane helix</keyword>
<gene>
    <name evidence="9" type="ORF">JCM19301_3154</name>
    <name evidence="10" type="ORF">JCM19302_832</name>
    <name evidence="11" type="ORF">JCM19538_1006</name>
</gene>
<dbReference type="EMBL" id="BBNY01000090">
    <property type="protein sequence ID" value="GAL90948.1"/>
    <property type="molecule type" value="Genomic_DNA"/>
</dbReference>
<sequence length="453" mass="53932">MLKTAIAYLKQPIKAAPLAVFRILFGVLMAFATVRFVAGGWVEKYYVTPIYHFKYFGFEFIPNLGQYTYILFAITFLSAIGIALGYKYKYSTVLFFLSFTYCELIDKTYYLNHYYFVSIIGFLLIFIPANSYFSLDAKRYPKIAFHKIPRYNIWVIKAMLCIVYFYAGLAKLNSDWLIKAMPLQIWLPSRDYLPVLGGLFQKEWIHYIMSWSGALYDLSIPFLLCYKRTRVFAFVLVIIFHVLTRILFPIGVFPYVMICSTLIFFTASFHETIIAKLKAIFKINSIHHYKVFVWAPNFKNRFITTTFALFFAFQVIFPFRYLWYPDELFWTEEGYRFSWRVMLVEKGGFVQYKIVNPESGNWFYVDHSKFLTDYQEKQLRTQADFILEFAHFLEQYYKDKGIKNPEVYVNSYIALNGRLSQRYIDPKVDLTKVKDSWKHKDWIMPFKDKIYGF</sequence>
<dbReference type="PANTHER" id="PTHR12639">
    <property type="entry name" value="VITAMIN K-DEPENDENT GAMMA-CARBOXYLASE"/>
    <property type="match status" value="1"/>
</dbReference>
<dbReference type="Pfam" id="PF22777">
    <property type="entry name" value="VKGC_lumenal_dom"/>
    <property type="match status" value="1"/>
</dbReference>
<evidence type="ECO:0000256" key="7">
    <source>
        <dbReference type="SAM" id="Phobius"/>
    </source>
</evidence>
<dbReference type="eggNOG" id="COG3250">
    <property type="taxonomic scope" value="Bacteria"/>
</dbReference>
<dbReference type="SMART" id="SM00752">
    <property type="entry name" value="HTTM"/>
    <property type="match status" value="1"/>
</dbReference>
<evidence type="ECO:0000256" key="2">
    <source>
        <dbReference type="ARBA" id="ARBA00022692"/>
    </source>
</evidence>
<evidence type="ECO:0000256" key="1">
    <source>
        <dbReference type="ARBA" id="ARBA00004127"/>
    </source>
</evidence>
<protein>
    <submittedName>
        <fullName evidence="9">Vitamin K-dependent gamma-carboxylase</fullName>
    </submittedName>
</protein>
<feature type="transmembrane region" description="Helical" evidence="7">
    <location>
        <begin position="204"/>
        <end position="224"/>
    </location>
</feature>
<dbReference type="Proteomes" id="UP000029646">
    <property type="component" value="Unassembled WGS sequence"/>
</dbReference>
<evidence type="ECO:0000313" key="9">
    <source>
        <dbReference type="EMBL" id="GAL66676.1"/>
    </source>
</evidence>
<comment type="caution">
    <text evidence="9">The sequence shown here is derived from an EMBL/GenBank/DDBJ whole genome shotgun (WGS) entry which is preliminary data.</text>
</comment>
<dbReference type="InterPro" id="IPR053934">
    <property type="entry name" value="HTTM_dom"/>
</dbReference>
<dbReference type="EMBL" id="BBNS01000003">
    <property type="protein sequence ID" value="GAL69937.1"/>
    <property type="molecule type" value="Genomic_DNA"/>
</dbReference>
<evidence type="ECO:0000313" key="13">
    <source>
        <dbReference type="Proteomes" id="UP000030184"/>
    </source>
</evidence>
<keyword evidence="5" id="KW-1015">Disulfide bond</keyword>
<dbReference type="InterPro" id="IPR011020">
    <property type="entry name" value="HTTM-like"/>
</dbReference>
<feature type="transmembrane region" description="Helical" evidence="7">
    <location>
        <begin position="154"/>
        <end position="172"/>
    </location>
</feature>
<evidence type="ECO:0000256" key="3">
    <source>
        <dbReference type="ARBA" id="ARBA00022989"/>
    </source>
</evidence>
<keyword evidence="6" id="KW-0456">Lyase</keyword>
<reference evidence="13" key="1">
    <citation type="journal article" date="2014" name="Genome Announc.">
        <title>Draft Genome Sequence of Marine Flavobacterium Jejuia pallidilutea Strain 11shimoA1 and Pigmentation Mutants.</title>
        <authorList>
            <person name="Takatani N."/>
            <person name="Nakanishi M."/>
            <person name="Meirelles P."/>
            <person name="Mino S."/>
            <person name="Suda W."/>
            <person name="Oshima K."/>
            <person name="Hattori M."/>
            <person name="Ohkuma M."/>
            <person name="Hosokawa M."/>
            <person name="Miyashita K."/>
            <person name="Thompson F.L."/>
            <person name="Niwa A."/>
            <person name="Sawabe T."/>
            <person name="Sawabe T."/>
        </authorList>
    </citation>
    <scope>NUCLEOTIDE SEQUENCE [LARGE SCALE GENOMIC DNA]</scope>
    <source>
        <strain evidence="13">JCM 19538</strain>
    </source>
</reference>
<feature type="transmembrane region" description="Helical" evidence="7">
    <location>
        <begin position="20"/>
        <end position="42"/>
    </location>
</feature>
<proteinExistence type="predicted"/>
<dbReference type="GO" id="GO:0019842">
    <property type="term" value="F:vitamin binding"/>
    <property type="evidence" value="ECO:0007669"/>
    <property type="project" value="TreeGrafter"/>
</dbReference>
<dbReference type="GO" id="GO:0012505">
    <property type="term" value="C:endomembrane system"/>
    <property type="evidence" value="ECO:0007669"/>
    <property type="project" value="UniProtKB-SubCell"/>
</dbReference>
<evidence type="ECO:0000313" key="10">
    <source>
        <dbReference type="EMBL" id="GAL69937.1"/>
    </source>
</evidence>
<evidence type="ECO:0000256" key="5">
    <source>
        <dbReference type="ARBA" id="ARBA00023157"/>
    </source>
</evidence>
<dbReference type="EMBL" id="BBNR01000005">
    <property type="protein sequence ID" value="GAL66676.1"/>
    <property type="molecule type" value="Genomic_DNA"/>
</dbReference>
<accession>A0A090VPN7</accession>
<name>A0A090VPN7_9FLAO</name>
<feature type="transmembrane region" description="Helical" evidence="7">
    <location>
        <begin position="67"/>
        <end position="86"/>
    </location>
</feature>
<feature type="transmembrane region" description="Helical" evidence="7">
    <location>
        <begin position="254"/>
        <end position="281"/>
    </location>
</feature>
<evidence type="ECO:0000256" key="6">
    <source>
        <dbReference type="ARBA" id="ARBA00023239"/>
    </source>
</evidence>
<evidence type="ECO:0000259" key="8">
    <source>
        <dbReference type="SMART" id="SM00752"/>
    </source>
</evidence>
<feature type="transmembrane region" description="Helical" evidence="7">
    <location>
        <begin position="231"/>
        <end position="248"/>
    </location>
</feature>
<dbReference type="InterPro" id="IPR053935">
    <property type="entry name" value="VKGC_lumenal_dom"/>
</dbReference>
<dbReference type="Proteomes" id="UP000030184">
    <property type="component" value="Unassembled WGS sequence"/>
</dbReference>
<dbReference type="GO" id="GO:0008488">
    <property type="term" value="F:gamma-glutamyl carboxylase activity"/>
    <property type="evidence" value="ECO:0007669"/>
    <property type="project" value="InterPro"/>
</dbReference>